<dbReference type="PANTHER" id="PTHR21248:SF12">
    <property type="entry name" value="CARDIOLIPIN SYNTHASE C"/>
    <property type="match status" value="1"/>
</dbReference>
<accession>A0A447U5G3</accession>
<dbReference type="CDD" id="cd09113">
    <property type="entry name" value="PLDc_ymdC_like_2"/>
    <property type="match status" value="1"/>
</dbReference>
<dbReference type="PANTHER" id="PTHR21248">
    <property type="entry name" value="CARDIOLIPIN SYNTHASE"/>
    <property type="match status" value="1"/>
</dbReference>
<dbReference type="GO" id="GO:0030572">
    <property type="term" value="F:phosphatidyltransferase activity"/>
    <property type="evidence" value="ECO:0007669"/>
    <property type="project" value="UniProtKB-ARBA"/>
</dbReference>
<dbReference type="PROSITE" id="PS50035">
    <property type="entry name" value="PLD"/>
    <property type="match status" value="1"/>
</dbReference>
<sequence>MHNKSYTADGVVTLVGGRNIGDAYFGAGEEPLFSDLDVMAIGPVVNDVANDFERYWRCSSVSTLQQVLSLSEQELTQRIELPESWYNDEITRRYLHKLGNQPVYGGSRSRNVAADLGKKHACLAMTLLKARGRRSAIRFFRSDYLTWMGSPTERIDIISAYFVPTRAGVAQLLNLVRKGVKIAILTNSLAANDVAVVHAGYARWRKKLLRYGVELYELKPTREHETAVHDRGLTGNSGSSLHAKTFSIDG</sequence>
<organism evidence="2 3">
    <name type="scientific">Salmonella enterica I</name>
    <dbReference type="NCBI Taxonomy" id="59201"/>
    <lineage>
        <taxon>Bacteria</taxon>
        <taxon>Pseudomonadati</taxon>
        <taxon>Pseudomonadota</taxon>
        <taxon>Gammaproteobacteria</taxon>
        <taxon>Enterobacterales</taxon>
        <taxon>Enterobacteriaceae</taxon>
        <taxon>Salmonella</taxon>
    </lineage>
</organism>
<dbReference type="Proteomes" id="UP000269208">
    <property type="component" value="Chromosome"/>
</dbReference>
<dbReference type="SUPFAM" id="SSF56024">
    <property type="entry name" value="Phospholipase D/nuclease"/>
    <property type="match status" value="2"/>
</dbReference>
<evidence type="ECO:0000313" key="2">
    <source>
        <dbReference type="EMBL" id="VEB60909.1"/>
    </source>
</evidence>
<dbReference type="Pfam" id="PF13091">
    <property type="entry name" value="PLDc_2"/>
    <property type="match status" value="1"/>
</dbReference>
<name>A0A447U5G3_SALET</name>
<dbReference type="AlphaFoldDB" id="A0A447U5G3"/>
<protein>
    <submittedName>
        <fullName evidence="2">Cardiolipin synthetase</fullName>
    </submittedName>
</protein>
<dbReference type="InterPro" id="IPR025202">
    <property type="entry name" value="PLD-like_dom"/>
</dbReference>
<proteinExistence type="predicted"/>
<evidence type="ECO:0000259" key="1">
    <source>
        <dbReference type="PROSITE" id="PS50035"/>
    </source>
</evidence>
<gene>
    <name evidence="2" type="ORF">NCTC6754_06680</name>
</gene>
<dbReference type="GO" id="GO:0032049">
    <property type="term" value="P:cardiolipin biosynthetic process"/>
    <property type="evidence" value="ECO:0007669"/>
    <property type="project" value="UniProtKB-ARBA"/>
</dbReference>
<dbReference type="InterPro" id="IPR001736">
    <property type="entry name" value="PLipase_D/transphosphatidylase"/>
</dbReference>
<dbReference type="Gene3D" id="3.30.870.10">
    <property type="entry name" value="Endonuclease Chain A"/>
    <property type="match status" value="2"/>
</dbReference>
<reference evidence="2 3" key="1">
    <citation type="submission" date="2018-12" db="EMBL/GenBank/DDBJ databases">
        <authorList>
            <consortium name="Pathogen Informatics"/>
        </authorList>
    </citation>
    <scope>NUCLEOTIDE SEQUENCE [LARGE SCALE GENOMIC DNA]</scope>
    <source>
        <strain evidence="2 3">NCTC6754</strain>
    </source>
</reference>
<dbReference type="EMBL" id="LR134190">
    <property type="protein sequence ID" value="VEB60909.1"/>
    <property type="molecule type" value="Genomic_DNA"/>
</dbReference>
<feature type="domain" description="PLD phosphodiesterase" evidence="1">
    <location>
        <begin position="1"/>
        <end position="24"/>
    </location>
</feature>
<evidence type="ECO:0000313" key="3">
    <source>
        <dbReference type="Proteomes" id="UP000269208"/>
    </source>
</evidence>